<comment type="caution">
    <text evidence="4">The sequence shown here is derived from an EMBL/GenBank/DDBJ whole genome shotgun (WGS) entry which is preliminary data.</text>
</comment>
<evidence type="ECO:0000259" key="3">
    <source>
        <dbReference type="Pfam" id="PF20160"/>
    </source>
</evidence>
<dbReference type="PANTHER" id="PTHR34970">
    <property type="entry name" value="ABC TRANSPORTER A FAMILY PROTEIN"/>
    <property type="match status" value="1"/>
</dbReference>
<proteinExistence type="predicted"/>
<accession>A0A445ABU7</accession>
<dbReference type="Pfam" id="PF20160">
    <property type="entry name" value="C-JID"/>
    <property type="match status" value="1"/>
</dbReference>
<organism evidence="4 5">
    <name type="scientific">Arachis hypogaea</name>
    <name type="common">Peanut</name>
    <dbReference type="NCBI Taxonomy" id="3818"/>
    <lineage>
        <taxon>Eukaryota</taxon>
        <taxon>Viridiplantae</taxon>
        <taxon>Streptophyta</taxon>
        <taxon>Embryophyta</taxon>
        <taxon>Tracheophyta</taxon>
        <taxon>Spermatophyta</taxon>
        <taxon>Magnoliopsida</taxon>
        <taxon>eudicotyledons</taxon>
        <taxon>Gunneridae</taxon>
        <taxon>Pentapetalae</taxon>
        <taxon>rosids</taxon>
        <taxon>fabids</taxon>
        <taxon>Fabales</taxon>
        <taxon>Fabaceae</taxon>
        <taxon>Papilionoideae</taxon>
        <taxon>50 kb inversion clade</taxon>
        <taxon>dalbergioids sensu lato</taxon>
        <taxon>Dalbergieae</taxon>
        <taxon>Pterocarpus clade</taxon>
        <taxon>Arachis</taxon>
    </lineage>
</organism>
<evidence type="ECO:0000313" key="4">
    <source>
        <dbReference type="EMBL" id="RYR23961.1"/>
    </source>
</evidence>
<dbReference type="AlphaFoldDB" id="A0A445ABU7"/>
<dbReference type="InterPro" id="IPR045344">
    <property type="entry name" value="C-JID"/>
</dbReference>
<protein>
    <recommendedName>
        <fullName evidence="3">C-JID domain-containing protein</fullName>
    </recommendedName>
</protein>
<evidence type="ECO:0000256" key="1">
    <source>
        <dbReference type="ARBA" id="ARBA00022614"/>
    </source>
</evidence>
<keyword evidence="2" id="KW-0677">Repeat</keyword>
<evidence type="ECO:0000313" key="5">
    <source>
        <dbReference type="Proteomes" id="UP000289738"/>
    </source>
</evidence>
<keyword evidence="1" id="KW-0433">Leucine-rich repeat</keyword>
<dbReference type="PANTHER" id="PTHR34970:SF5">
    <property type="entry name" value="PROTEIN, PUTATIVE-RELATED"/>
    <property type="match status" value="1"/>
</dbReference>
<feature type="domain" description="C-JID" evidence="3">
    <location>
        <begin position="264"/>
        <end position="323"/>
    </location>
</feature>
<sequence>MRTRLLWSSLGFVSTSAVFSHFIWKDLWVDRHALSSEIDHHFHALQARVSNLESSSSLSGNQNPVSDQGTEAIQAIVDYARAQPYEARWFSELIQPAAHYYQLYEAKWSSEESKSFVESEEIQAIVESYTARRKSEEIQAIVDYDRPYNARWSSEEIQAIFEDIQAIVAYVRPYEARWSSEAFSKTSNIRLLKIRNACCLSHGLDCLPYALRVLDWHGCPLKTLPLTDQLDVVDINLSWSKIEQLWHGTKGICFPRTPFDMFITGNEIPSWFAPQKSSSFAEIPFPHPSPPTEWLGFALCFLLVADRPLGYYDAVISCYTATQTSLESCILVPDIQANKIMVRDKDEWMTETHVISRNVPVMEPKQPHLYILFLSIGEYLERMHTGYGFGLACCFLGPKHIIKDADMAKAHYQRCGFGIVTEKALL</sequence>
<dbReference type="EMBL" id="SDMP01000012">
    <property type="protein sequence ID" value="RYR23961.1"/>
    <property type="molecule type" value="Genomic_DNA"/>
</dbReference>
<evidence type="ECO:0000256" key="2">
    <source>
        <dbReference type="ARBA" id="ARBA00022737"/>
    </source>
</evidence>
<name>A0A445ABU7_ARAHY</name>
<gene>
    <name evidence="4" type="ORF">Ahy_B02g057446</name>
</gene>
<dbReference type="Proteomes" id="UP000289738">
    <property type="component" value="Chromosome B02"/>
</dbReference>
<keyword evidence="5" id="KW-1185">Reference proteome</keyword>
<reference evidence="4 5" key="1">
    <citation type="submission" date="2019-01" db="EMBL/GenBank/DDBJ databases">
        <title>Sequencing of cultivated peanut Arachis hypogaea provides insights into genome evolution and oil improvement.</title>
        <authorList>
            <person name="Chen X."/>
        </authorList>
    </citation>
    <scope>NUCLEOTIDE SEQUENCE [LARGE SCALE GENOMIC DNA]</scope>
    <source>
        <strain evidence="5">cv. Fuhuasheng</strain>
        <tissue evidence="4">Leaves</tissue>
    </source>
</reference>